<reference evidence="1 2" key="1">
    <citation type="submission" date="2016-05" db="EMBL/GenBank/DDBJ databases">
        <authorList>
            <person name="Lavstsen T."/>
            <person name="Jespersen J.S."/>
        </authorList>
    </citation>
    <scope>NUCLEOTIDE SEQUENCE [LARGE SCALE GENOMIC DNA]</scope>
    <source>
        <strain evidence="1 2">KCJ1736</strain>
    </source>
</reference>
<evidence type="ECO:0000313" key="1">
    <source>
        <dbReference type="EMBL" id="OAE46836.1"/>
    </source>
</evidence>
<dbReference type="AlphaFoldDB" id="A0A176XCQ8"/>
<organism evidence="1 2">
    <name type="scientific">Agrobacterium tumefaciens</name>
    <dbReference type="NCBI Taxonomy" id="358"/>
    <lineage>
        <taxon>Bacteria</taxon>
        <taxon>Pseudomonadati</taxon>
        <taxon>Pseudomonadota</taxon>
        <taxon>Alphaproteobacteria</taxon>
        <taxon>Hyphomicrobiales</taxon>
        <taxon>Rhizobiaceae</taxon>
        <taxon>Rhizobium/Agrobacterium group</taxon>
        <taxon>Agrobacterium</taxon>
        <taxon>Agrobacterium tumefaciens complex</taxon>
    </lineage>
</organism>
<sequence>MTDHEVSSEFSPGFFANRDTAWIETFHRVQRNHRDDIDAWAQAFLDVYPMAVQRTRKAIVAWADQLTWPDDRDGIDQARMAVRMAIAMRMSYASEAQTTYSFSEFAKLLKVKEHSIWHIIDVGDIRPHSITDDYQNKPLPEVIDSLRFSESDVETFKEEFRRRRHEDFVTAYADVYKPDEGPAARGLEFGPGWIVIVGQFCDQLRLWAAGGWSVHLRWGKEKFGALRLFTDAFHATSTPLQAYWLSRLRERARRQSLRTCQECGQPGRLRWGAHAATLCDRHKHLVGAPRAEDGVILDPDHADADNPPAWNHAELGLDEGTSMDMAKQIEIECRPFLSPDLKLDGTGIELADLRQKLLAVDRAIGRHHEIRFKKRQRGYEIAIDTQHPMSTVDEIKRDAIIAEIEMIMRGEQL</sequence>
<name>A0A176XCQ8_AGRTU</name>
<comment type="caution">
    <text evidence="1">The sequence shown here is derived from an EMBL/GenBank/DDBJ whole genome shotgun (WGS) entry which is preliminary data.</text>
</comment>
<accession>A0A176XCQ8</accession>
<protein>
    <submittedName>
        <fullName evidence="1">Uncharacterized protein</fullName>
    </submittedName>
</protein>
<dbReference type="EMBL" id="LXPS01000011">
    <property type="protein sequence ID" value="OAE46836.1"/>
    <property type="molecule type" value="Genomic_DNA"/>
</dbReference>
<dbReference type="Proteomes" id="UP000077098">
    <property type="component" value="Unassembled WGS sequence"/>
</dbReference>
<proteinExistence type="predicted"/>
<gene>
    <name evidence="1" type="ORF">A7J57_12175</name>
</gene>
<evidence type="ECO:0000313" key="2">
    <source>
        <dbReference type="Proteomes" id="UP000077098"/>
    </source>
</evidence>
<dbReference type="RefSeq" id="WP_063948526.1">
    <property type="nucleotide sequence ID" value="NZ_LXPS01000011.1"/>
</dbReference>